<accession>A0A5N7BCD4</accession>
<name>A0A5N7BCD4_9EURO</name>
<proteinExistence type="predicted"/>
<protein>
    <recommendedName>
        <fullName evidence="4">Secreted protein</fullName>
    </recommendedName>
</protein>
<dbReference type="EMBL" id="ML736195">
    <property type="protein sequence ID" value="KAE8379400.1"/>
    <property type="molecule type" value="Genomic_DNA"/>
</dbReference>
<sequence length="71" mass="7995">MGLGLLVCLSCLIDCLDHLRRDTAIEVGHFIHREGNGISRVSFRSHSPMCLAVQQSRMGKGIRWPLRCSFL</sequence>
<keyword evidence="1" id="KW-0732">Signal</keyword>
<feature type="chain" id="PRO_5025002051" description="Secreted protein" evidence="1">
    <location>
        <begin position="16"/>
        <end position="71"/>
    </location>
</feature>
<gene>
    <name evidence="2" type="ORF">BDV26DRAFT_259745</name>
</gene>
<feature type="signal peptide" evidence="1">
    <location>
        <begin position="1"/>
        <end position="15"/>
    </location>
</feature>
<evidence type="ECO:0000256" key="1">
    <source>
        <dbReference type="SAM" id="SignalP"/>
    </source>
</evidence>
<reference evidence="2 3" key="1">
    <citation type="submission" date="2019-04" db="EMBL/GenBank/DDBJ databases">
        <title>Friends and foes A comparative genomics studyof 23 Aspergillus species from section Flavi.</title>
        <authorList>
            <consortium name="DOE Joint Genome Institute"/>
            <person name="Kjaerbolling I."/>
            <person name="Vesth T."/>
            <person name="Frisvad J.C."/>
            <person name="Nybo J.L."/>
            <person name="Theobald S."/>
            <person name="Kildgaard S."/>
            <person name="Isbrandt T."/>
            <person name="Kuo A."/>
            <person name="Sato A."/>
            <person name="Lyhne E.K."/>
            <person name="Kogle M.E."/>
            <person name="Wiebenga A."/>
            <person name="Kun R.S."/>
            <person name="Lubbers R.J."/>
            <person name="Makela M.R."/>
            <person name="Barry K."/>
            <person name="Chovatia M."/>
            <person name="Clum A."/>
            <person name="Daum C."/>
            <person name="Haridas S."/>
            <person name="He G."/>
            <person name="LaButti K."/>
            <person name="Lipzen A."/>
            <person name="Mondo S."/>
            <person name="Riley R."/>
            <person name="Salamov A."/>
            <person name="Simmons B.A."/>
            <person name="Magnuson J.K."/>
            <person name="Henrissat B."/>
            <person name="Mortensen U.H."/>
            <person name="Larsen T.O."/>
            <person name="Devries R.P."/>
            <person name="Grigoriev I.V."/>
            <person name="Machida M."/>
            <person name="Baker S.E."/>
            <person name="Andersen M.R."/>
        </authorList>
    </citation>
    <scope>NUCLEOTIDE SEQUENCE [LARGE SCALE GENOMIC DNA]</scope>
    <source>
        <strain evidence="2 3">IBT 29228</strain>
    </source>
</reference>
<keyword evidence="3" id="KW-1185">Reference proteome</keyword>
<dbReference type="AlphaFoldDB" id="A0A5N7BCD4"/>
<evidence type="ECO:0000313" key="3">
    <source>
        <dbReference type="Proteomes" id="UP000326198"/>
    </source>
</evidence>
<feature type="non-terminal residue" evidence="2">
    <location>
        <position position="71"/>
    </location>
</feature>
<organism evidence="2 3">
    <name type="scientific">Aspergillus bertholletiae</name>
    <dbReference type="NCBI Taxonomy" id="1226010"/>
    <lineage>
        <taxon>Eukaryota</taxon>
        <taxon>Fungi</taxon>
        <taxon>Dikarya</taxon>
        <taxon>Ascomycota</taxon>
        <taxon>Pezizomycotina</taxon>
        <taxon>Eurotiomycetes</taxon>
        <taxon>Eurotiomycetidae</taxon>
        <taxon>Eurotiales</taxon>
        <taxon>Aspergillaceae</taxon>
        <taxon>Aspergillus</taxon>
        <taxon>Aspergillus subgen. Circumdati</taxon>
    </lineage>
</organism>
<evidence type="ECO:0000313" key="2">
    <source>
        <dbReference type="EMBL" id="KAE8379400.1"/>
    </source>
</evidence>
<evidence type="ECO:0008006" key="4">
    <source>
        <dbReference type="Google" id="ProtNLM"/>
    </source>
</evidence>
<dbReference type="Proteomes" id="UP000326198">
    <property type="component" value="Unassembled WGS sequence"/>
</dbReference>